<comment type="caution">
    <text evidence="1">The sequence shown here is derived from an EMBL/GenBank/DDBJ whole genome shotgun (WGS) entry which is preliminary data.</text>
</comment>
<dbReference type="Proteomes" id="UP000289738">
    <property type="component" value="Chromosome B06"/>
</dbReference>
<accession>A0A444YKN7</accession>
<protein>
    <recommendedName>
        <fullName evidence="3">Vacuolar protein sorting-associated protein</fullName>
    </recommendedName>
</protein>
<evidence type="ECO:0000313" key="2">
    <source>
        <dbReference type="Proteomes" id="UP000289738"/>
    </source>
</evidence>
<dbReference type="OrthoDB" id="188042at2759"/>
<dbReference type="AlphaFoldDB" id="A0A444YKN7"/>
<evidence type="ECO:0000313" key="1">
    <source>
        <dbReference type="EMBL" id="RYR02468.1"/>
    </source>
</evidence>
<dbReference type="PANTHER" id="PTHR48173:SF2">
    <property type="entry name" value="VACUOLAR PROTEIN SORTING-ASSOCIATED PROTEIN 62"/>
    <property type="match status" value="1"/>
</dbReference>
<dbReference type="EMBL" id="SDMP01000016">
    <property type="protein sequence ID" value="RYR02468.1"/>
    <property type="molecule type" value="Genomic_DNA"/>
</dbReference>
<name>A0A444YKN7_ARAHY</name>
<sequence length="575" mass="64240">MFGCECFWWNTNNINNTEPSQLYSSFAQPQPFSLPAPLPDWPQGGAFSSGRISLGQLEVVKITNFERVWCCTQGFIFYRPLEIPDGFHCLGHYCQSNVQPLRGYVLVAGETALEPEPEVNHYSSNSPVSESPALRKPINYSLIWSAESPDGGCGYFWLPNPPAGYKAMGIVVTSIPDEPDVEEVRCVRKDLTEVCETCDLLITMDSKFSKNSFHVWNTQPYRRGMLGRGVAVGTFFCSTYADSGIVFDIACLRNLDSTLHAMPNLSQIHALIKHYGPTMYFHPDEVYLPSSVQWFFKDGALLYSQGSEKGKNIEYDGSNLPSGGTNDGLFWIDLPTDDDARDNLKKGNIESAKLYVHVKPALGGTFTDIAMWVFCPFNGPATLKVGLLNIEMSKIGEHVGDWEHFTLRVSNFTGELWSMFFSQHSGGEWVDAFELEFIEGTNKPIVYSSKHGHASYPHEGTYLQGISISRLGIGARNDAAKSDLVVDSSTKYEIVAAEYLGAVEEPCWLQYMREWGPSIVYDSRSEIDKLIDMLPVFVRFSVENLFELFPTELYGEEGPIGPKGKANWLGDEICS</sequence>
<dbReference type="Gramene" id="arahy.Tifrunner.gnm2.ann2.Ah16g142000.1">
    <property type="protein sequence ID" value="arahy.Tifrunner.gnm2.ann2.Ah16g142000.1-CDS"/>
    <property type="gene ID" value="arahy.Tifrunner.gnm2.ann2.Ah16g142000"/>
</dbReference>
<dbReference type="STRING" id="3818.A0A444YKN7"/>
<keyword evidence="2" id="KW-1185">Reference proteome</keyword>
<reference evidence="1 2" key="1">
    <citation type="submission" date="2019-01" db="EMBL/GenBank/DDBJ databases">
        <title>Sequencing of cultivated peanut Arachis hypogaea provides insights into genome evolution and oil improvement.</title>
        <authorList>
            <person name="Chen X."/>
        </authorList>
    </citation>
    <scope>NUCLEOTIDE SEQUENCE [LARGE SCALE GENOMIC DNA]</scope>
    <source>
        <strain evidence="2">cv. Fuhuasheng</strain>
        <tissue evidence="1">Leaves</tissue>
    </source>
</reference>
<organism evidence="1 2">
    <name type="scientific">Arachis hypogaea</name>
    <name type="common">Peanut</name>
    <dbReference type="NCBI Taxonomy" id="3818"/>
    <lineage>
        <taxon>Eukaryota</taxon>
        <taxon>Viridiplantae</taxon>
        <taxon>Streptophyta</taxon>
        <taxon>Embryophyta</taxon>
        <taxon>Tracheophyta</taxon>
        <taxon>Spermatophyta</taxon>
        <taxon>Magnoliopsida</taxon>
        <taxon>eudicotyledons</taxon>
        <taxon>Gunneridae</taxon>
        <taxon>Pentapetalae</taxon>
        <taxon>rosids</taxon>
        <taxon>fabids</taxon>
        <taxon>Fabales</taxon>
        <taxon>Fabaceae</taxon>
        <taxon>Papilionoideae</taxon>
        <taxon>50 kb inversion clade</taxon>
        <taxon>dalbergioids sensu lato</taxon>
        <taxon>Dalbergieae</taxon>
        <taxon>Pterocarpus clade</taxon>
        <taxon>Arachis</taxon>
    </lineage>
</organism>
<dbReference type="Pfam" id="PF06101">
    <property type="entry name" value="Vps62"/>
    <property type="match status" value="1"/>
</dbReference>
<dbReference type="SMR" id="A0A444YKN7"/>
<dbReference type="PANTHER" id="PTHR48173">
    <property type="entry name" value="GNK2-HOMOLOGOUS DOMAIN-CONTAINING PROTEIN"/>
    <property type="match status" value="1"/>
</dbReference>
<gene>
    <name evidence="1" type="ORF">Ahy_B06g081254</name>
</gene>
<proteinExistence type="predicted"/>
<evidence type="ECO:0008006" key="3">
    <source>
        <dbReference type="Google" id="ProtNLM"/>
    </source>
</evidence>
<dbReference type="InterPro" id="IPR009291">
    <property type="entry name" value="Vps62"/>
</dbReference>